<proteinExistence type="predicted"/>
<reference evidence="2" key="1">
    <citation type="journal article" date="2019" name="Int. J. Syst. Evol. Microbiol.">
        <title>The Global Catalogue of Microorganisms (GCM) 10K type strain sequencing project: providing services to taxonomists for standard genome sequencing and annotation.</title>
        <authorList>
            <consortium name="The Broad Institute Genomics Platform"/>
            <consortium name="The Broad Institute Genome Sequencing Center for Infectious Disease"/>
            <person name="Wu L."/>
            <person name="Ma J."/>
        </authorList>
    </citation>
    <scope>NUCLEOTIDE SEQUENCE [LARGE SCALE GENOMIC DNA]</scope>
    <source>
        <strain evidence="2">CGMCC 4.1641</strain>
    </source>
</reference>
<keyword evidence="2" id="KW-1185">Reference proteome</keyword>
<gene>
    <name evidence="1" type="ORF">ACFO1S_04865</name>
</gene>
<dbReference type="Gene3D" id="3.30.460.40">
    <property type="match status" value="1"/>
</dbReference>
<evidence type="ECO:0008006" key="3">
    <source>
        <dbReference type="Google" id="ProtNLM"/>
    </source>
</evidence>
<protein>
    <recommendedName>
        <fullName evidence="3">Nucleotidyltransferase AbiEii toxin of type IV toxin-antitoxin system</fullName>
    </recommendedName>
</protein>
<evidence type="ECO:0000313" key="1">
    <source>
        <dbReference type="EMBL" id="MFC4302774.1"/>
    </source>
</evidence>
<organism evidence="1 2">
    <name type="scientific">Cohnella boryungensis</name>
    <dbReference type="NCBI Taxonomy" id="768479"/>
    <lineage>
        <taxon>Bacteria</taxon>
        <taxon>Bacillati</taxon>
        <taxon>Bacillota</taxon>
        <taxon>Bacilli</taxon>
        <taxon>Bacillales</taxon>
        <taxon>Paenibacillaceae</taxon>
        <taxon>Cohnella</taxon>
    </lineage>
</organism>
<dbReference type="SUPFAM" id="SSF81301">
    <property type="entry name" value="Nucleotidyltransferase"/>
    <property type="match status" value="1"/>
</dbReference>
<dbReference type="Proteomes" id="UP001595755">
    <property type="component" value="Unassembled WGS sequence"/>
</dbReference>
<dbReference type="RefSeq" id="WP_204603357.1">
    <property type="nucleotide sequence ID" value="NZ_JBHSED010000005.1"/>
</dbReference>
<evidence type="ECO:0000313" key="2">
    <source>
        <dbReference type="Proteomes" id="UP001595755"/>
    </source>
</evidence>
<accession>A0ABV8S8L4</accession>
<name>A0ABV8S8L4_9BACL</name>
<sequence length="200" mass="22114">MMANELPVIALAELAAIFRDVDARYVIGGSTGLALRGAELDRAPRDLDLYADGPEIEAVHAKLTDYCLDAPEPDETERYRSILSHYTIGDTMIELVGDFCVKARGSVYRTEVNELLYPDCDWIALDGATMPVVPLGHELIFNLLRERQDRACVAGRLIAENPSRHMPILKKLLSRNRLAASIEAEALALADARLPERDGL</sequence>
<dbReference type="EMBL" id="JBHSED010000005">
    <property type="protein sequence ID" value="MFC4302774.1"/>
    <property type="molecule type" value="Genomic_DNA"/>
</dbReference>
<dbReference type="InterPro" id="IPR043519">
    <property type="entry name" value="NT_sf"/>
</dbReference>
<comment type="caution">
    <text evidence="1">The sequence shown here is derived from an EMBL/GenBank/DDBJ whole genome shotgun (WGS) entry which is preliminary data.</text>
</comment>